<evidence type="ECO:0000256" key="1">
    <source>
        <dbReference type="ARBA" id="ARBA00022676"/>
    </source>
</evidence>
<dbReference type="RefSeq" id="WP_085767176.1">
    <property type="nucleotide sequence ID" value="NZ_CP019344.1"/>
</dbReference>
<sequence length="342" mass="38716">MPVVPRRILVSRLSAMGDVAMVVPVLLALNKSYPSIEVFLLTQKRFFALFRDLEQVNLIEADLKGRHKGLPGLVRLSREINALEIETFLDLHNVLRTKVVRGLTKKARIFTIDKGRSEKKRLVKDPNFFQPLAHTTERYLQVFHKAGFQFQLEKNAFLSRRDLSQKIKEVLGEKSTKWIGFAPFAAHKTKALTVKRARKITQRIASEFDVKIILIGGGKQEERKLDLVAATTSQVFNMAGKFTFEEELDVISNLDAMIAMDSGNGHLAALFNVPTITLWGNTHPYAGFAPYAQPDENQICADREKFPLLPTSVFGNEKVKGYLKVTNSIKISRVVKRLREVL</sequence>
<evidence type="ECO:0000313" key="3">
    <source>
        <dbReference type="EMBL" id="ARN78373.1"/>
    </source>
</evidence>
<evidence type="ECO:0000313" key="4">
    <source>
        <dbReference type="Proteomes" id="UP000193431"/>
    </source>
</evidence>
<proteinExistence type="predicted"/>
<keyword evidence="4" id="KW-1185">Reference proteome</keyword>
<dbReference type="GO" id="GO:0008713">
    <property type="term" value="F:ADP-heptose-lipopolysaccharide heptosyltransferase activity"/>
    <property type="evidence" value="ECO:0007669"/>
    <property type="project" value="TreeGrafter"/>
</dbReference>
<dbReference type="PANTHER" id="PTHR30160">
    <property type="entry name" value="TETRAACYLDISACCHARIDE 4'-KINASE-RELATED"/>
    <property type="match status" value="1"/>
</dbReference>
<dbReference type="InterPro" id="IPR002201">
    <property type="entry name" value="Glyco_trans_9"/>
</dbReference>
<dbReference type="Gene3D" id="3.40.50.2000">
    <property type="entry name" value="Glycogen Phosphorylase B"/>
    <property type="match status" value="2"/>
</dbReference>
<protein>
    <submittedName>
        <fullName evidence="3">Heptosyltransferase</fullName>
    </submittedName>
</protein>
<dbReference type="SUPFAM" id="SSF53756">
    <property type="entry name" value="UDP-Glycosyltransferase/glycogen phosphorylase"/>
    <property type="match status" value="1"/>
</dbReference>
<name>A0A1W6ML99_9FLAO</name>
<dbReference type="GO" id="GO:0009244">
    <property type="term" value="P:lipopolysaccharide core region biosynthetic process"/>
    <property type="evidence" value="ECO:0007669"/>
    <property type="project" value="TreeGrafter"/>
</dbReference>
<dbReference type="EMBL" id="CP019344">
    <property type="protein sequence ID" value="ARN78373.1"/>
    <property type="molecule type" value="Genomic_DNA"/>
</dbReference>
<keyword evidence="2 3" id="KW-0808">Transferase</keyword>
<organism evidence="3 4">
    <name type="scientific">Nonlabens spongiae</name>
    <dbReference type="NCBI Taxonomy" id="331648"/>
    <lineage>
        <taxon>Bacteria</taxon>
        <taxon>Pseudomonadati</taxon>
        <taxon>Bacteroidota</taxon>
        <taxon>Flavobacteriia</taxon>
        <taxon>Flavobacteriales</taxon>
        <taxon>Flavobacteriaceae</taxon>
        <taxon>Nonlabens</taxon>
    </lineage>
</organism>
<accession>A0A1W6ML99</accession>
<dbReference type="GO" id="GO:0005829">
    <property type="term" value="C:cytosol"/>
    <property type="evidence" value="ECO:0007669"/>
    <property type="project" value="TreeGrafter"/>
</dbReference>
<reference evidence="3 4" key="1">
    <citation type="submission" date="2016-11" db="EMBL/GenBank/DDBJ databases">
        <title>Trade-off between light-utilization and light-protection in marine flavobacteria.</title>
        <authorList>
            <person name="Kumagai Y."/>
        </authorList>
    </citation>
    <scope>NUCLEOTIDE SEQUENCE [LARGE SCALE GENOMIC DNA]</scope>
    <source>
        <strain evidence="3 4">JCM 13191</strain>
    </source>
</reference>
<dbReference type="PANTHER" id="PTHR30160:SF22">
    <property type="entry name" value="LIPOPOLYSACCHARIDE CORE BIOSYNTHESIS PROTEIN"/>
    <property type="match status" value="1"/>
</dbReference>
<gene>
    <name evidence="3" type="ORF">BST97_10450</name>
</gene>
<keyword evidence="1" id="KW-0328">Glycosyltransferase</keyword>
<dbReference type="Pfam" id="PF01075">
    <property type="entry name" value="Glyco_transf_9"/>
    <property type="match status" value="1"/>
</dbReference>
<dbReference type="Proteomes" id="UP000193431">
    <property type="component" value="Chromosome"/>
</dbReference>
<dbReference type="InterPro" id="IPR051199">
    <property type="entry name" value="LPS_LOS_Heptosyltrfase"/>
</dbReference>
<dbReference type="AlphaFoldDB" id="A0A1W6ML99"/>
<evidence type="ECO:0000256" key="2">
    <source>
        <dbReference type="ARBA" id="ARBA00022679"/>
    </source>
</evidence>
<dbReference type="OrthoDB" id="9768048at2"/>
<dbReference type="STRING" id="331648.BST97_10450"/>
<dbReference type="CDD" id="cd03789">
    <property type="entry name" value="GT9_LPS_heptosyltransferase"/>
    <property type="match status" value="1"/>
</dbReference>